<name>A0A1G9H9M1_9RHOB</name>
<feature type="transmembrane region" description="Helical" evidence="6">
    <location>
        <begin position="181"/>
        <end position="199"/>
    </location>
</feature>
<dbReference type="Pfam" id="PF01027">
    <property type="entry name" value="Bax1-I"/>
    <property type="match status" value="1"/>
</dbReference>
<protein>
    <recommendedName>
        <fullName evidence="9">Modulator of FtsH protease</fullName>
    </recommendedName>
</protein>
<feature type="transmembrane region" description="Helical" evidence="6">
    <location>
        <begin position="156"/>
        <end position="175"/>
    </location>
</feature>
<evidence type="ECO:0000256" key="6">
    <source>
        <dbReference type="RuleBase" id="RU004379"/>
    </source>
</evidence>
<feature type="transmembrane region" description="Helical" evidence="6">
    <location>
        <begin position="70"/>
        <end position="88"/>
    </location>
</feature>
<feature type="transmembrane region" description="Helical" evidence="6">
    <location>
        <begin position="220"/>
        <end position="243"/>
    </location>
</feature>
<dbReference type="EMBL" id="FNGE01000006">
    <property type="protein sequence ID" value="SDL09711.1"/>
    <property type="molecule type" value="Genomic_DNA"/>
</dbReference>
<accession>A0A1G9H9M1</accession>
<gene>
    <name evidence="7" type="ORF">SAMN04487971_10688</name>
</gene>
<feature type="transmembrane region" description="Helical" evidence="6">
    <location>
        <begin position="100"/>
        <end position="118"/>
    </location>
</feature>
<dbReference type="OrthoDB" id="9793828at2"/>
<dbReference type="CDD" id="cd10432">
    <property type="entry name" value="BI-1-like_bacterial"/>
    <property type="match status" value="1"/>
</dbReference>
<sequence>MVDYNTIRRPATTANRAAVYDEGLRAYMNKVYGLMTVGMLVTAVVAWSFAQMAGGPGAWTEFGRVIYTTPVRWVIMLLPLVMVFAFGAALNRLSTQGATLLFYAFAAAMGASVSSIFLRYTGSSIAMTFVATAAGFAGLSLYGYTTKRDLSAMGRFLMIGLIGLIVAMLVNLFVGSSAVNFAISVIGVLIFAGLTAYDTQNIKNTYLELANSDADFLGKSAIMGALTLYLDFLNLFTFLLSFMGQQE</sequence>
<keyword evidence="8" id="KW-1185">Reference proteome</keyword>
<keyword evidence="5 6" id="KW-0472">Membrane</keyword>
<evidence type="ECO:0000313" key="8">
    <source>
        <dbReference type="Proteomes" id="UP000199555"/>
    </source>
</evidence>
<keyword evidence="3 6" id="KW-0812">Transmembrane</keyword>
<dbReference type="GO" id="GO:0005886">
    <property type="term" value="C:plasma membrane"/>
    <property type="evidence" value="ECO:0007669"/>
    <property type="project" value="TreeGrafter"/>
</dbReference>
<dbReference type="AlphaFoldDB" id="A0A1G9H9M1"/>
<evidence type="ECO:0000256" key="1">
    <source>
        <dbReference type="ARBA" id="ARBA00004141"/>
    </source>
</evidence>
<evidence type="ECO:0000256" key="3">
    <source>
        <dbReference type="ARBA" id="ARBA00022692"/>
    </source>
</evidence>
<dbReference type="PANTHER" id="PTHR23291:SF50">
    <property type="entry name" value="PROTEIN LIFEGUARD 4"/>
    <property type="match status" value="1"/>
</dbReference>
<evidence type="ECO:0000313" key="7">
    <source>
        <dbReference type="EMBL" id="SDL09711.1"/>
    </source>
</evidence>
<evidence type="ECO:0000256" key="4">
    <source>
        <dbReference type="ARBA" id="ARBA00022989"/>
    </source>
</evidence>
<evidence type="ECO:0000256" key="5">
    <source>
        <dbReference type="ARBA" id="ARBA00023136"/>
    </source>
</evidence>
<evidence type="ECO:0000256" key="2">
    <source>
        <dbReference type="ARBA" id="ARBA00010350"/>
    </source>
</evidence>
<feature type="transmembrane region" description="Helical" evidence="6">
    <location>
        <begin position="124"/>
        <end position="144"/>
    </location>
</feature>
<proteinExistence type="inferred from homology"/>
<feature type="transmembrane region" description="Helical" evidence="6">
    <location>
        <begin position="31"/>
        <end position="50"/>
    </location>
</feature>
<dbReference type="RefSeq" id="WP_090754635.1">
    <property type="nucleotide sequence ID" value="NZ_FNGE01000006.1"/>
</dbReference>
<dbReference type="Proteomes" id="UP000199555">
    <property type="component" value="Unassembled WGS sequence"/>
</dbReference>
<comment type="similarity">
    <text evidence="2 6">Belongs to the BI1 family.</text>
</comment>
<keyword evidence="4 6" id="KW-1133">Transmembrane helix</keyword>
<dbReference type="PANTHER" id="PTHR23291">
    <property type="entry name" value="BAX INHIBITOR-RELATED"/>
    <property type="match status" value="1"/>
</dbReference>
<comment type="subcellular location">
    <subcellularLocation>
        <location evidence="1">Membrane</location>
        <topology evidence="1">Multi-pass membrane protein</topology>
    </subcellularLocation>
</comment>
<evidence type="ECO:0008006" key="9">
    <source>
        <dbReference type="Google" id="ProtNLM"/>
    </source>
</evidence>
<organism evidence="7 8">
    <name type="scientific">Paracoccus chinensis</name>
    <dbReference type="NCBI Taxonomy" id="525640"/>
    <lineage>
        <taxon>Bacteria</taxon>
        <taxon>Pseudomonadati</taxon>
        <taxon>Pseudomonadota</taxon>
        <taxon>Alphaproteobacteria</taxon>
        <taxon>Rhodobacterales</taxon>
        <taxon>Paracoccaceae</taxon>
        <taxon>Paracoccus</taxon>
    </lineage>
</organism>
<dbReference type="InterPro" id="IPR006214">
    <property type="entry name" value="Bax_inhibitor_1-related"/>
</dbReference>
<reference evidence="8" key="1">
    <citation type="submission" date="2016-10" db="EMBL/GenBank/DDBJ databases">
        <authorList>
            <person name="Varghese N."/>
            <person name="Submissions S."/>
        </authorList>
    </citation>
    <scope>NUCLEOTIDE SEQUENCE [LARGE SCALE GENOMIC DNA]</scope>
    <source>
        <strain evidence="8">CGMCC 1.7655</strain>
    </source>
</reference>
<dbReference type="STRING" id="525640.SAMN04487971_10688"/>